<gene>
    <name evidence="2" type="ordered locus">Dtox_4122</name>
</gene>
<dbReference type="eggNOG" id="COG2327">
    <property type="taxonomic scope" value="Bacteria"/>
</dbReference>
<dbReference type="KEGG" id="dae:Dtox_4122"/>
<evidence type="ECO:0000313" key="2">
    <source>
        <dbReference type="EMBL" id="ACV64792.1"/>
    </source>
</evidence>
<dbReference type="PANTHER" id="PTHR36836:SF1">
    <property type="entry name" value="COLANIC ACID BIOSYNTHESIS PROTEIN WCAK"/>
    <property type="match status" value="1"/>
</dbReference>
<keyword evidence="3" id="KW-1185">Reference proteome</keyword>
<dbReference type="Proteomes" id="UP000002217">
    <property type="component" value="Chromosome"/>
</dbReference>
<dbReference type="InterPro" id="IPR019896">
    <property type="entry name" value="Polysacch_pyruvyl_Trfase_CsaB"/>
</dbReference>
<dbReference type="InterPro" id="IPR007345">
    <property type="entry name" value="Polysacch_pyruvyl_Trfase"/>
</dbReference>
<proteinExistence type="predicted"/>
<name>C8VYS1_DESAS</name>
<dbReference type="NCBIfam" id="TIGR03609">
    <property type="entry name" value="S_layer_CsaB"/>
    <property type="match status" value="1"/>
</dbReference>
<dbReference type="PANTHER" id="PTHR36836">
    <property type="entry name" value="COLANIC ACID BIOSYNTHESIS PROTEIN WCAK"/>
    <property type="match status" value="1"/>
</dbReference>
<accession>C8VYS1</accession>
<reference evidence="2 3" key="1">
    <citation type="journal article" date="2009" name="Stand. Genomic Sci.">
        <title>Complete genome sequence of Desulfotomaculum acetoxidans type strain (5575).</title>
        <authorList>
            <person name="Spring S."/>
            <person name="Lapidus A."/>
            <person name="Schroder M."/>
            <person name="Gleim D."/>
            <person name="Sims D."/>
            <person name="Meincke L."/>
            <person name="Glavina Del Rio T."/>
            <person name="Tice H."/>
            <person name="Copeland A."/>
            <person name="Cheng J.F."/>
            <person name="Lucas S."/>
            <person name="Chen F."/>
            <person name="Nolan M."/>
            <person name="Bruce D."/>
            <person name="Goodwin L."/>
            <person name="Pitluck S."/>
            <person name="Ivanova N."/>
            <person name="Mavromatis K."/>
            <person name="Mikhailova N."/>
            <person name="Pati A."/>
            <person name="Chen A."/>
            <person name="Palaniappan K."/>
            <person name="Land M."/>
            <person name="Hauser L."/>
            <person name="Chang Y.J."/>
            <person name="Jeffries C.D."/>
            <person name="Chain P."/>
            <person name="Saunders E."/>
            <person name="Brettin T."/>
            <person name="Detter J.C."/>
            <person name="Goker M."/>
            <person name="Bristow J."/>
            <person name="Eisen J.A."/>
            <person name="Markowitz V."/>
            <person name="Hugenholtz P."/>
            <person name="Kyrpides N.C."/>
            <person name="Klenk H.P."/>
            <person name="Han C."/>
        </authorList>
    </citation>
    <scope>NUCLEOTIDE SEQUENCE [LARGE SCALE GENOMIC DNA]</scope>
    <source>
        <strain evidence="3">ATCC 49208 / DSM 771 / VKM B-1644</strain>
    </source>
</reference>
<organism evidence="2 3">
    <name type="scientific">Desulfofarcimen acetoxidans (strain ATCC 49208 / DSM 771 / KCTC 5769 / VKM B-1644 / 5575)</name>
    <name type="common">Desulfotomaculum acetoxidans</name>
    <dbReference type="NCBI Taxonomy" id="485916"/>
    <lineage>
        <taxon>Bacteria</taxon>
        <taxon>Bacillati</taxon>
        <taxon>Bacillota</taxon>
        <taxon>Clostridia</taxon>
        <taxon>Eubacteriales</taxon>
        <taxon>Peptococcaceae</taxon>
        <taxon>Desulfofarcimen</taxon>
    </lineage>
</organism>
<protein>
    <submittedName>
        <fullName evidence="2">Polysaccharide pyruvyl transferase</fullName>
    </submittedName>
</protein>
<dbReference type="GO" id="GO:0016740">
    <property type="term" value="F:transferase activity"/>
    <property type="evidence" value="ECO:0007669"/>
    <property type="project" value="UniProtKB-KW"/>
</dbReference>
<dbReference type="HOGENOM" id="CLU_039510_0_1_9"/>
<dbReference type="RefSeq" id="WP_015759462.1">
    <property type="nucleotide sequence ID" value="NC_013216.1"/>
</dbReference>
<dbReference type="Pfam" id="PF04230">
    <property type="entry name" value="PS_pyruv_trans"/>
    <property type="match status" value="1"/>
</dbReference>
<sequence length="367" mass="40782">MPKVVISGYYGFHNEGDEAMLYAIVNCLRDRLPELEIVVLSMDPAYTAKQFQVKTVHRDNPAQIWRALKEADLLISGGGGLLQDVTGPNSILYYLGIVLMAKLMGKPVFFYGQGIGPVRTALGRAMMKFIVNRVDFITVRDSSSRVELHSLGVDKPPVYVTADPVLGLDPAFINKERGKAVLKGLGLLENPVVGISVRPWKNLTGYRQVMVDLVRDFTGQGYQVLMVPMHHSADLQVSREVALEAGGGCVVLEKEHNFLDLLEIIANMHMLVGMRLHFLIFGALMNVPMVGVAYDPKVSSFLEMVGMPLGGYVESLEYEQLSEIVRKVMEQPEEIREKLKQNVSSLRKEALRGAELVVAMLGNYDFK</sequence>
<dbReference type="STRING" id="485916.Dtox_4122"/>
<evidence type="ECO:0000259" key="1">
    <source>
        <dbReference type="Pfam" id="PF04230"/>
    </source>
</evidence>
<dbReference type="OrthoDB" id="3199616at2"/>
<dbReference type="AlphaFoldDB" id="C8VYS1"/>
<dbReference type="SUPFAM" id="SSF53756">
    <property type="entry name" value="UDP-Glycosyltransferase/glycogen phosphorylase"/>
    <property type="match status" value="1"/>
</dbReference>
<feature type="domain" description="Polysaccharide pyruvyl transferase" evidence="1">
    <location>
        <begin position="16"/>
        <end position="296"/>
    </location>
</feature>
<keyword evidence="2" id="KW-0808">Transferase</keyword>
<evidence type="ECO:0000313" key="3">
    <source>
        <dbReference type="Proteomes" id="UP000002217"/>
    </source>
</evidence>
<dbReference type="EMBL" id="CP001720">
    <property type="protein sequence ID" value="ACV64792.1"/>
    <property type="molecule type" value="Genomic_DNA"/>
</dbReference>